<keyword evidence="5" id="KW-1185">Reference proteome</keyword>
<dbReference type="SUPFAM" id="SSF56300">
    <property type="entry name" value="Metallo-dependent phosphatases"/>
    <property type="match status" value="1"/>
</dbReference>
<name>A0ABP6RDU1_9MICC</name>
<dbReference type="InterPro" id="IPR029052">
    <property type="entry name" value="Metallo-depent_PP-like"/>
</dbReference>
<feature type="region of interest" description="Disordered" evidence="2">
    <location>
        <begin position="426"/>
        <end position="449"/>
    </location>
</feature>
<gene>
    <name evidence="4" type="ORF">GCM10020260_13840</name>
</gene>
<dbReference type="CDD" id="cd07381">
    <property type="entry name" value="MPP_CapA"/>
    <property type="match status" value="1"/>
</dbReference>
<organism evidence="4 5">
    <name type="scientific">Nesterenkonia halobia</name>
    <dbReference type="NCBI Taxonomy" id="37922"/>
    <lineage>
        <taxon>Bacteria</taxon>
        <taxon>Bacillati</taxon>
        <taxon>Actinomycetota</taxon>
        <taxon>Actinomycetes</taxon>
        <taxon>Micrococcales</taxon>
        <taxon>Micrococcaceae</taxon>
        <taxon>Nesterenkonia</taxon>
    </lineage>
</organism>
<dbReference type="InterPro" id="IPR019079">
    <property type="entry name" value="Capsule_synth_CapA"/>
</dbReference>
<dbReference type="SMART" id="SM00854">
    <property type="entry name" value="PGA_cap"/>
    <property type="match status" value="1"/>
</dbReference>
<evidence type="ECO:0000259" key="3">
    <source>
        <dbReference type="SMART" id="SM00854"/>
    </source>
</evidence>
<evidence type="ECO:0000256" key="1">
    <source>
        <dbReference type="ARBA" id="ARBA00005662"/>
    </source>
</evidence>
<reference evidence="5" key="1">
    <citation type="journal article" date="2019" name="Int. J. Syst. Evol. Microbiol.">
        <title>The Global Catalogue of Microorganisms (GCM) 10K type strain sequencing project: providing services to taxonomists for standard genome sequencing and annotation.</title>
        <authorList>
            <consortium name="The Broad Institute Genomics Platform"/>
            <consortium name="The Broad Institute Genome Sequencing Center for Infectious Disease"/>
            <person name="Wu L."/>
            <person name="Ma J."/>
        </authorList>
    </citation>
    <scope>NUCLEOTIDE SEQUENCE [LARGE SCALE GENOMIC DNA]</scope>
    <source>
        <strain evidence="5">JCM 11483</strain>
    </source>
</reference>
<evidence type="ECO:0000313" key="4">
    <source>
        <dbReference type="EMBL" id="GAA3284059.1"/>
    </source>
</evidence>
<dbReference type="Proteomes" id="UP001501736">
    <property type="component" value="Unassembled WGS sequence"/>
</dbReference>
<protein>
    <recommendedName>
        <fullName evidence="3">Capsule synthesis protein CapA domain-containing protein</fullName>
    </recommendedName>
</protein>
<evidence type="ECO:0000313" key="5">
    <source>
        <dbReference type="Proteomes" id="UP001501736"/>
    </source>
</evidence>
<dbReference type="PANTHER" id="PTHR33393:SF13">
    <property type="entry name" value="PGA BIOSYNTHESIS PROTEIN CAPA"/>
    <property type="match status" value="1"/>
</dbReference>
<feature type="compositionally biased region" description="Low complexity" evidence="2">
    <location>
        <begin position="61"/>
        <end position="78"/>
    </location>
</feature>
<accession>A0ABP6RDU1</accession>
<feature type="region of interest" description="Disordered" evidence="2">
    <location>
        <begin position="51"/>
        <end position="78"/>
    </location>
</feature>
<comment type="similarity">
    <text evidence="1">Belongs to the CapA family.</text>
</comment>
<dbReference type="EMBL" id="BAAAYG010000005">
    <property type="protein sequence ID" value="GAA3284059.1"/>
    <property type="molecule type" value="Genomic_DNA"/>
</dbReference>
<comment type="caution">
    <text evidence="4">The sequence shown here is derived from an EMBL/GenBank/DDBJ whole genome shotgun (WGS) entry which is preliminary data.</text>
</comment>
<feature type="compositionally biased region" description="Pro residues" evidence="2">
    <location>
        <begin position="435"/>
        <end position="449"/>
    </location>
</feature>
<sequence>MRPPGVMAYARAMAARVARPAPVSSPRSASVPTACAGLLTGLLLLSSCAAAPDGGTEEEPSTAAPSSGASSGSSSDTSSAQAAEQFTVFAAGDVLPHGNVLATAQTDGGAYDFSPMMAEMQDWVSGADLALCGMEVPVAPQGQEPIGYPVFGAPASLVSDLADLGFDGCSTATNHSMDQGIAGLERTLDVFDEQGLGHVGTARSAEEAAAPQTYTLERGGQEVTVAHLSATRIRNGAHELPQGRDWALDESSPEELTARARAAREAGADVVLASVHWGEEYTDGPTAAQRSYGEELAAGGEIDVVLGSHSHTPQPIEVLDGGPDGEGMQTVWSMGNFLTNQDEECCVQATATGAAVLTTITVPEDGDPQVTAMDWTPVTADRGPHDEGSHRGIWPLDELVADGVPEQLQLGEERVRARLEGIVEVMGEQRHRTAPPEPTGPEPAVEPRP</sequence>
<dbReference type="Pfam" id="PF09587">
    <property type="entry name" value="PGA_cap"/>
    <property type="match status" value="1"/>
</dbReference>
<dbReference type="Gene3D" id="3.60.21.10">
    <property type="match status" value="1"/>
</dbReference>
<dbReference type="InterPro" id="IPR052169">
    <property type="entry name" value="CW_Biosynth-Accessory"/>
</dbReference>
<feature type="domain" description="Capsule synthesis protein CapA" evidence="3">
    <location>
        <begin position="87"/>
        <end position="341"/>
    </location>
</feature>
<evidence type="ECO:0000256" key="2">
    <source>
        <dbReference type="SAM" id="MobiDB-lite"/>
    </source>
</evidence>
<dbReference type="PANTHER" id="PTHR33393">
    <property type="entry name" value="POLYGLUTAMINE SYNTHESIS ACCESSORY PROTEIN RV0574C-RELATED"/>
    <property type="match status" value="1"/>
</dbReference>
<proteinExistence type="inferred from homology"/>